<evidence type="ECO:0000313" key="2">
    <source>
        <dbReference type="Proteomes" id="UP000660668"/>
    </source>
</evidence>
<accession>A0A930VKZ5</accession>
<gene>
    <name evidence="1" type="ORF">ISU10_12755</name>
</gene>
<protein>
    <submittedName>
        <fullName evidence="1">Uncharacterized protein</fullName>
    </submittedName>
</protein>
<dbReference type="Proteomes" id="UP000660668">
    <property type="component" value="Unassembled WGS sequence"/>
</dbReference>
<dbReference type="RefSeq" id="WP_194696783.1">
    <property type="nucleotide sequence ID" value="NZ_JADKPO010000015.1"/>
</dbReference>
<dbReference type="AlphaFoldDB" id="A0A930VKZ5"/>
<evidence type="ECO:0000313" key="1">
    <source>
        <dbReference type="EMBL" id="MBF4768633.1"/>
    </source>
</evidence>
<reference evidence="1" key="1">
    <citation type="submission" date="2020-11" db="EMBL/GenBank/DDBJ databases">
        <title>Nocardioides cynanchi sp. nov., isolated from soil of rhizosphere of Cynanchum wilfordii.</title>
        <authorList>
            <person name="Lee J.-S."/>
            <person name="Suh M.K."/>
            <person name="Kim J.-S."/>
        </authorList>
    </citation>
    <scope>NUCLEOTIDE SEQUENCE</scope>
    <source>
        <strain evidence="1">KCTC 19276</strain>
    </source>
</reference>
<proteinExistence type="predicted"/>
<name>A0A930VKZ5_9ACTN</name>
<comment type="caution">
    <text evidence="1">The sequence shown here is derived from an EMBL/GenBank/DDBJ whole genome shotgun (WGS) entry which is preliminary data.</text>
</comment>
<sequence length="169" mass="18727">MASYLTVIGDRVALAWVLRSSMMAFPSTRRSEVDMLETGDEMFLLSTRGCFRNPTRDRTRVIGRAVLSTPVALAPDPIELIGRTFNRTGSLQITALAPVLTGIELAPLVPSLEAFPNKQAWSIWLRRPLLRLTHADADLLRPLLLEVAVEPSMALQGYLDIGKDSLVER</sequence>
<keyword evidence="2" id="KW-1185">Reference proteome</keyword>
<organism evidence="1 2">
    <name type="scientific">Nocardioides agariphilus</name>
    <dbReference type="NCBI Taxonomy" id="433664"/>
    <lineage>
        <taxon>Bacteria</taxon>
        <taxon>Bacillati</taxon>
        <taxon>Actinomycetota</taxon>
        <taxon>Actinomycetes</taxon>
        <taxon>Propionibacteriales</taxon>
        <taxon>Nocardioidaceae</taxon>
        <taxon>Nocardioides</taxon>
    </lineage>
</organism>
<dbReference type="EMBL" id="JADKPO010000015">
    <property type="protein sequence ID" value="MBF4768633.1"/>
    <property type="molecule type" value="Genomic_DNA"/>
</dbReference>